<protein>
    <submittedName>
        <fullName evidence="2">Uncharacterized protein</fullName>
    </submittedName>
</protein>
<proteinExistence type="predicted"/>
<evidence type="ECO:0000313" key="2">
    <source>
        <dbReference type="EMBL" id="TGO91093.1"/>
    </source>
</evidence>
<dbReference type="Proteomes" id="UP000297280">
    <property type="component" value="Unassembled WGS sequence"/>
</dbReference>
<name>A0A4Z1L3E9_9HELO</name>
<accession>A0A4Z1L3E9</accession>
<keyword evidence="1" id="KW-0812">Transmembrane</keyword>
<dbReference type="EMBL" id="PQXO01000039">
    <property type="protein sequence ID" value="TGO91093.1"/>
    <property type="molecule type" value="Genomic_DNA"/>
</dbReference>
<sequence length="418" mass="47452">MTGDGHTVLLKYDNPPGLVNKPRSTSTIVLLIHSYIATLIHACFAIMCARFELTKALWFWHICIDCQLGIPCTTSDCSWCRSTVLGSYFEFFKSSAYNYKYNLTPGQSPGLACFEDLLRIIKVLKAYPEYTKAELLEALFTDRPARADQERALDLAAQVVMMVNCSASRQSSVLMEYGTQGARWYYEDCYISFLHDVFPKTAHSSIDEVKDKLRATKLKKHAGLRFQATNDLRNHLRLDQKAGVVEIFHQIAFLKEHLRLSKERPSNMSAPDLIIEGLLPRALALEVLDSIQKILFPLADVKNKELLLSLTSPLTCNFDTDMLRYESVSIRKPEEQNIQYHYFGARLAELHQELMNPTPRGVERWFERKSSPRFVMMAIIAGVMFAIFLGLLSLALGAFQAYVGYMAWKHPVQAPSGS</sequence>
<evidence type="ECO:0000256" key="1">
    <source>
        <dbReference type="SAM" id="Phobius"/>
    </source>
</evidence>
<feature type="transmembrane region" description="Helical" evidence="1">
    <location>
        <begin position="374"/>
        <end position="399"/>
    </location>
</feature>
<evidence type="ECO:0000313" key="3">
    <source>
        <dbReference type="Proteomes" id="UP000297280"/>
    </source>
</evidence>
<keyword evidence="3" id="KW-1185">Reference proteome</keyword>
<keyword evidence="1" id="KW-1133">Transmembrane helix</keyword>
<organism evidence="2 3">
    <name type="scientific">Botrytis porri</name>
    <dbReference type="NCBI Taxonomy" id="87229"/>
    <lineage>
        <taxon>Eukaryota</taxon>
        <taxon>Fungi</taxon>
        <taxon>Dikarya</taxon>
        <taxon>Ascomycota</taxon>
        <taxon>Pezizomycotina</taxon>
        <taxon>Leotiomycetes</taxon>
        <taxon>Helotiales</taxon>
        <taxon>Sclerotiniaceae</taxon>
        <taxon>Botrytis</taxon>
    </lineage>
</organism>
<gene>
    <name evidence="2" type="ORF">BPOR_0039g00070</name>
</gene>
<keyword evidence="1" id="KW-0472">Membrane</keyword>
<comment type="caution">
    <text evidence="2">The sequence shown here is derived from an EMBL/GenBank/DDBJ whole genome shotgun (WGS) entry which is preliminary data.</text>
</comment>
<feature type="transmembrane region" description="Helical" evidence="1">
    <location>
        <begin position="28"/>
        <end position="49"/>
    </location>
</feature>
<dbReference type="AlphaFoldDB" id="A0A4Z1L3E9"/>
<dbReference type="STRING" id="87229.A0A4Z1L3E9"/>
<reference evidence="2 3" key="1">
    <citation type="submission" date="2017-12" db="EMBL/GenBank/DDBJ databases">
        <title>Comparative genomics of Botrytis spp.</title>
        <authorList>
            <person name="Valero-Jimenez C.A."/>
            <person name="Tapia P."/>
            <person name="Veloso J."/>
            <person name="Silva-Moreno E."/>
            <person name="Staats M."/>
            <person name="Valdes J.H."/>
            <person name="Van Kan J.A.L."/>
        </authorList>
    </citation>
    <scope>NUCLEOTIDE SEQUENCE [LARGE SCALE GENOMIC DNA]</scope>
    <source>
        <strain evidence="2 3">MUCL3349</strain>
    </source>
</reference>